<evidence type="ECO:0000256" key="2">
    <source>
        <dbReference type="ARBA" id="ARBA00005967"/>
    </source>
</evidence>
<dbReference type="GO" id="GO:0005524">
    <property type="term" value="F:ATP binding"/>
    <property type="evidence" value="ECO:0007669"/>
    <property type="project" value="UniProtKB-KW"/>
</dbReference>
<protein>
    <submittedName>
        <fullName evidence="20">Diacylglycerol kinase family protein</fullName>
    </submittedName>
</protein>
<evidence type="ECO:0000256" key="13">
    <source>
        <dbReference type="ARBA" id="ARBA00023209"/>
    </source>
</evidence>
<evidence type="ECO:0000256" key="8">
    <source>
        <dbReference type="ARBA" id="ARBA00022777"/>
    </source>
</evidence>
<dbReference type="PANTHER" id="PTHR34299:SF1">
    <property type="entry name" value="DIACYLGLYCEROL KINASE"/>
    <property type="match status" value="1"/>
</dbReference>
<feature type="binding site" evidence="17">
    <location>
        <begin position="81"/>
        <end position="83"/>
    </location>
    <ligand>
        <name>ATP</name>
        <dbReference type="ChEBI" id="CHEBI:30616"/>
    </ligand>
</feature>
<dbReference type="AlphaFoldDB" id="A0A6B0YYH5"/>
<dbReference type="GO" id="GO:0005886">
    <property type="term" value="C:plasma membrane"/>
    <property type="evidence" value="ECO:0007669"/>
    <property type="project" value="UniProtKB-SubCell"/>
</dbReference>
<dbReference type="GO" id="GO:0008654">
    <property type="term" value="P:phospholipid biosynthetic process"/>
    <property type="evidence" value="ECO:0007669"/>
    <property type="project" value="UniProtKB-KW"/>
</dbReference>
<keyword evidence="10 19" id="KW-1133">Transmembrane helix</keyword>
<evidence type="ECO:0000256" key="5">
    <source>
        <dbReference type="ARBA" id="ARBA00022679"/>
    </source>
</evidence>
<dbReference type="GO" id="GO:0016301">
    <property type="term" value="F:kinase activity"/>
    <property type="evidence" value="ECO:0007669"/>
    <property type="project" value="UniProtKB-KW"/>
</dbReference>
<dbReference type="GO" id="GO:0046872">
    <property type="term" value="F:metal ion binding"/>
    <property type="evidence" value="ECO:0007669"/>
    <property type="project" value="UniProtKB-KW"/>
</dbReference>
<evidence type="ECO:0000256" key="11">
    <source>
        <dbReference type="ARBA" id="ARBA00023098"/>
    </source>
</evidence>
<keyword evidence="7 17" id="KW-0547">Nucleotide-binding</keyword>
<comment type="subcellular location">
    <subcellularLocation>
        <location evidence="1">Cell membrane</location>
        <topology evidence="1">Multi-pass membrane protein</topology>
    </subcellularLocation>
</comment>
<dbReference type="Gene3D" id="1.10.287.3610">
    <property type="match status" value="1"/>
</dbReference>
<evidence type="ECO:0000256" key="19">
    <source>
        <dbReference type="SAM" id="Phobius"/>
    </source>
</evidence>
<evidence type="ECO:0000256" key="12">
    <source>
        <dbReference type="ARBA" id="ARBA00023136"/>
    </source>
</evidence>
<accession>A0A6B0YYH5</accession>
<feature type="transmembrane region" description="Helical" evidence="19">
    <location>
        <begin position="27"/>
        <end position="46"/>
    </location>
</feature>
<dbReference type="Pfam" id="PF01219">
    <property type="entry name" value="DAGK_prokar"/>
    <property type="match status" value="1"/>
</dbReference>
<dbReference type="InterPro" id="IPR000829">
    <property type="entry name" value="DAGK"/>
</dbReference>
<keyword evidence="9 17" id="KW-0067">ATP-binding</keyword>
<feature type="binding site" evidence="17">
    <location>
        <position position="72"/>
    </location>
    <ligand>
        <name>ATP</name>
        <dbReference type="ChEBI" id="CHEBI:30616"/>
    </ligand>
</feature>
<feature type="binding site" evidence="16">
    <location>
        <position position="94"/>
    </location>
    <ligand>
        <name>substrate</name>
    </ligand>
</feature>
<proteinExistence type="inferred from homology"/>
<feature type="transmembrane region" description="Helical" evidence="19">
    <location>
        <begin position="52"/>
        <end position="71"/>
    </location>
</feature>
<keyword evidence="18" id="KW-0479">Metal-binding</keyword>
<evidence type="ECO:0000256" key="16">
    <source>
        <dbReference type="PIRSR" id="PIRSR600829-2"/>
    </source>
</evidence>
<keyword evidence="12 19" id="KW-0472">Membrane</keyword>
<feature type="binding site" evidence="17">
    <location>
        <begin position="90"/>
        <end position="91"/>
    </location>
    <ligand>
        <name>ATP</name>
        <dbReference type="ChEBI" id="CHEBI:30616"/>
    </ligand>
</feature>
<feature type="binding site" evidence="16">
    <location>
        <position position="65"/>
    </location>
    <ligand>
        <name>substrate</name>
    </ligand>
</feature>
<dbReference type="CDD" id="cd14265">
    <property type="entry name" value="UDPK_IM_like"/>
    <property type="match status" value="1"/>
</dbReference>
<feature type="active site" description="Proton acceptor" evidence="15">
    <location>
        <position position="65"/>
    </location>
</feature>
<dbReference type="PANTHER" id="PTHR34299">
    <property type="entry name" value="DIACYLGLYCEROL KINASE"/>
    <property type="match status" value="1"/>
</dbReference>
<dbReference type="PROSITE" id="PS01069">
    <property type="entry name" value="DAGK_PROKAR"/>
    <property type="match status" value="1"/>
</dbReference>
<dbReference type="InterPro" id="IPR033717">
    <property type="entry name" value="UDPK"/>
</dbReference>
<name>A0A6B0YYH5_9CHLR</name>
<comment type="caution">
    <text evidence="20">The sequence shown here is derived from an EMBL/GenBank/DDBJ whole genome shotgun (WGS) entry which is preliminary data.</text>
</comment>
<evidence type="ECO:0000256" key="15">
    <source>
        <dbReference type="PIRSR" id="PIRSR600829-1"/>
    </source>
</evidence>
<dbReference type="InterPro" id="IPR036945">
    <property type="entry name" value="DAGK_sf"/>
</dbReference>
<evidence type="ECO:0000256" key="3">
    <source>
        <dbReference type="ARBA" id="ARBA00022475"/>
    </source>
</evidence>
<comment type="cofactor">
    <cofactor evidence="18">
        <name>Mg(2+)</name>
        <dbReference type="ChEBI" id="CHEBI:18420"/>
    </cofactor>
    <text evidence="18">Mn(2+), Zn(2+), Cd(2+) and Co(2+) support activity to lesser extents.</text>
</comment>
<feature type="binding site" evidence="18">
    <location>
        <position position="72"/>
    </location>
    <ligand>
        <name>a divalent metal cation</name>
        <dbReference type="ChEBI" id="CHEBI:60240"/>
    </ligand>
</feature>
<reference evidence="20" key="1">
    <citation type="submission" date="2019-09" db="EMBL/GenBank/DDBJ databases">
        <title>Characterisation of the sponge microbiome using genome-centric metagenomics.</title>
        <authorList>
            <person name="Engelberts J.P."/>
            <person name="Robbins S.J."/>
            <person name="De Goeij J.M."/>
            <person name="Aranda M."/>
            <person name="Bell S.C."/>
            <person name="Webster N.S."/>
        </authorList>
    </citation>
    <scope>NUCLEOTIDE SEQUENCE</scope>
    <source>
        <strain evidence="20">SB0664_bin_27</strain>
    </source>
</reference>
<keyword evidence="5" id="KW-0808">Transferase</keyword>
<evidence type="ECO:0000256" key="9">
    <source>
        <dbReference type="ARBA" id="ARBA00022840"/>
    </source>
</evidence>
<feature type="transmembrane region" description="Helical" evidence="19">
    <location>
        <begin position="92"/>
        <end position="117"/>
    </location>
</feature>
<comment type="similarity">
    <text evidence="2">Belongs to the bacterial diacylglycerol kinase family.</text>
</comment>
<evidence type="ECO:0000256" key="6">
    <source>
        <dbReference type="ARBA" id="ARBA00022692"/>
    </source>
</evidence>
<organism evidence="20">
    <name type="scientific">Caldilineaceae bacterium SB0664_bin_27</name>
    <dbReference type="NCBI Taxonomy" id="2605260"/>
    <lineage>
        <taxon>Bacteria</taxon>
        <taxon>Bacillati</taxon>
        <taxon>Chloroflexota</taxon>
        <taxon>Caldilineae</taxon>
        <taxon>Caldilineales</taxon>
        <taxon>Caldilineaceae</taxon>
    </lineage>
</organism>
<evidence type="ECO:0000256" key="17">
    <source>
        <dbReference type="PIRSR" id="PIRSR600829-3"/>
    </source>
</evidence>
<keyword evidence="8 20" id="KW-0418">Kinase</keyword>
<sequence length="121" mass="13171">MPSHSIWRSMGFAFEGLRYAFKSQRSLRIESIIAGFIVLIGFALDISRLEWVIVIISISFVIGFELVNTAIEAVVDLVSPEYHPLAKVAKDIASAAVLTSGVGGLIAGLVIFGAHILRDWL</sequence>
<keyword evidence="14" id="KW-1208">Phospholipid metabolism</keyword>
<keyword evidence="13" id="KW-0594">Phospholipid biosynthesis</keyword>
<keyword evidence="3" id="KW-1003">Cell membrane</keyword>
<dbReference type="EMBL" id="VXRG01000121">
    <property type="protein sequence ID" value="MXY94692.1"/>
    <property type="molecule type" value="Genomic_DNA"/>
</dbReference>
<evidence type="ECO:0000256" key="14">
    <source>
        <dbReference type="ARBA" id="ARBA00023264"/>
    </source>
</evidence>
<evidence type="ECO:0000313" key="20">
    <source>
        <dbReference type="EMBL" id="MXY94692.1"/>
    </source>
</evidence>
<keyword evidence="6 19" id="KW-0812">Transmembrane</keyword>
<evidence type="ECO:0000256" key="10">
    <source>
        <dbReference type="ARBA" id="ARBA00022989"/>
    </source>
</evidence>
<evidence type="ECO:0000256" key="1">
    <source>
        <dbReference type="ARBA" id="ARBA00004651"/>
    </source>
</evidence>
<evidence type="ECO:0000256" key="4">
    <source>
        <dbReference type="ARBA" id="ARBA00022516"/>
    </source>
</evidence>
<keyword evidence="11" id="KW-0443">Lipid metabolism</keyword>
<keyword evidence="4" id="KW-0444">Lipid biosynthesis</keyword>
<evidence type="ECO:0000256" key="7">
    <source>
        <dbReference type="ARBA" id="ARBA00022741"/>
    </source>
</evidence>
<gene>
    <name evidence="20" type="ORF">F4Y42_14735</name>
</gene>
<keyword evidence="18" id="KW-0460">Magnesium</keyword>
<evidence type="ECO:0000256" key="18">
    <source>
        <dbReference type="PIRSR" id="PIRSR600829-4"/>
    </source>
</evidence>